<dbReference type="Proteomes" id="UP000258309">
    <property type="component" value="Unassembled WGS sequence"/>
</dbReference>
<name>A0A3E2H7J4_SCYLI</name>
<dbReference type="EMBL" id="NCSJ02000131">
    <property type="protein sequence ID" value="RFU29344.1"/>
    <property type="molecule type" value="Genomic_DNA"/>
</dbReference>
<sequence>MKPYLMLMEGIDGIKLLELELEIIATEEHQEESNKSIIAVASLPVPSVKRKRRRPCKYPEIIAFLQEEEPEL</sequence>
<evidence type="ECO:0000313" key="2">
    <source>
        <dbReference type="Proteomes" id="UP000258309"/>
    </source>
</evidence>
<organism evidence="1 2">
    <name type="scientific">Scytalidium lignicola</name>
    <name type="common">Hyphomycete</name>
    <dbReference type="NCBI Taxonomy" id="5539"/>
    <lineage>
        <taxon>Eukaryota</taxon>
        <taxon>Fungi</taxon>
        <taxon>Dikarya</taxon>
        <taxon>Ascomycota</taxon>
        <taxon>Pezizomycotina</taxon>
        <taxon>Leotiomycetes</taxon>
        <taxon>Leotiomycetes incertae sedis</taxon>
        <taxon>Scytalidium</taxon>
    </lineage>
</organism>
<evidence type="ECO:0000313" key="1">
    <source>
        <dbReference type="EMBL" id="RFU29344.1"/>
    </source>
</evidence>
<gene>
    <name evidence="1" type="ORF">B7463_g6995</name>
</gene>
<dbReference type="AlphaFoldDB" id="A0A3E2H7J4"/>
<feature type="non-terminal residue" evidence="1">
    <location>
        <position position="1"/>
    </location>
</feature>
<protein>
    <submittedName>
        <fullName evidence="1">Uncharacterized protein</fullName>
    </submittedName>
</protein>
<keyword evidence="2" id="KW-1185">Reference proteome</keyword>
<feature type="non-terminal residue" evidence="1">
    <location>
        <position position="72"/>
    </location>
</feature>
<comment type="caution">
    <text evidence="1">The sequence shown here is derived from an EMBL/GenBank/DDBJ whole genome shotgun (WGS) entry which is preliminary data.</text>
</comment>
<proteinExistence type="predicted"/>
<reference evidence="1 2" key="1">
    <citation type="submission" date="2018-05" db="EMBL/GenBank/DDBJ databases">
        <title>Draft genome sequence of Scytalidium lignicola DSM 105466, a ubiquitous saprotrophic fungus.</title>
        <authorList>
            <person name="Buettner E."/>
            <person name="Gebauer A.M."/>
            <person name="Hofrichter M."/>
            <person name="Liers C."/>
            <person name="Kellner H."/>
        </authorList>
    </citation>
    <scope>NUCLEOTIDE SEQUENCE [LARGE SCALE GENOMIC DNA]</scope>
    <source>
        <strain evidence="1 2">DSM 105466</strain>
    </source>
</reference>
<accession>A0A3E2H7J4</accession>